<feature type="transmembrane region" description="Helical" evidence="2">
    <location>
        <begin position="85"/>
        <end position="107"/>
    </location>
</feature>
<evidence type="ECO:0000256" key="2">
    <source>
        <dbReference type="SAM" id="Phobius"/>
    </source>
</evidence>
<dbReference type="Proteomes" id="UP000466187">
    <property type="component" value="Chromosome"/>
</dbReference>
<feature type="region of interest" description="Disordered" evidence="1">
    <location>
        <begin position="141"/>
        <end position="264"/>
    </location>
</feature>
<dbReference type="KEGG" id="mgad:MGAD_39430"/>
<dbReference type="Pfam" id="PF26307">
    <property type="entry name" value="LUCA"/>
    <property type="match status" value="1"/>
</dbReference>
<evidence type="ECO:0000313" key="3">
    <source>
        <dbReference type="EMBL" id="BBZ19608.1"/>
    </source>
</evidence>
<feature type="compositionally biased region" description="Low complexity" evidence="1">
    <location>
        <begin position="198"/>
        <end position="212"/>
    </location>
</feature>
<name>A0A7I7WUR1_MYCGU</name>
<dbReference type="SUPFAM" id="SSF103473">
    <property type="entry name" value="MFS general substrate transporter"/>
    <property type="match status" value="1"/>
</dbReference>
<dbReference type="RefSeq" id="WP_163688545.1">
    <property type="nucleotide sequence ID" value="NZ_AP022608.1"/>
</dbReference>
<feature type="transmembrane region" description="Helical" evidence="2">
    <location>
        <begin position="42"/>
        <end position="64"/>
    </location>
</feature>
<feature type="transmembrane region" description="Helical" evidence="2">
    <location>
        <begin position="7"/>
        <end position="30"/>
    </location>
</feature>
<feature type="compositionally biased region" description="Acidic residues" evidence="1">
    <location>
        <begin position="164"/>
        <end position="193"/>
    </location>
</feature>
<proteinExistence type="predicted"/>
<dbReference type="PROSITE" id="PS51257">
    <property type="entry name" value="PROKAR_LIPOPROTEIN"/>
    <property type="match status" value="1"/>
</dbReference>
<feature type="transmembrane region" description="Helical" evidence="2">
    <location>
        <begin position="113"/>
        <end position="135"/>
    </location>
</feature>
<dbReference type="AlphaFoldDB" id="A0A7I7WUR1"/>
<protein>
    <recommendedName>
        <fullName evidence="5">Transmembrane protein</fullName>
    </recommendedName>
</protein>
<reference evidence="3 4" key="1">
    <citation type="journal article" date="2019" name="Emerg. Microbes Infect.">
        <title>Comprehensive subspecies identification of 175 nontuberculous mycobacteria species based on 7547 genomic profiles.</title>
        <authorList>
            <person name="Matsumoto Y."/>
            <person name="Kinjo T."/>
            <person name="Motooka D."/>
            <person name="Nabeya D."/>
            <person name="Jung N."/>
            <person name="Uechi K."/>
            <person name="Horii T."/>
            <person name="Iida T."/>
            <person name="Fujita J."/>
            <person name="Nakamura S."/>
        </authorList>
    </citation>
    <scope>NUCLEOTIDE SEQUENCE [LARGE SCALE GENOMIC DNA]</scope>
    <source>
        <strain evidence="3 4">JCM 12688</strain>
    </source>
</reference>
<feature type="compositionally biased region" description="Basic residues" evidence="1">
    <location>
        <begin position="148"/>
        <end position="160"/>
    </location>
</feature>
<accession>A0A7I7WUR1</accession>
<evidence type="ECO:0008006" key="5">
    <source>
        <dbReference type="Google" id="ProtNLM"/>
    </source>
</evidence>
<organism evidence="3 4">
    <name type="scientific">Mycolicibacterium gadium</name>
    <name type="common">Mycobacterium gadium</name>
    <dbReference type="NCBI Taxonomy" id="1794"/>
    <lineage>
        <taxon>Bacteria</taxon>
        <taxon>Bacillati</taxon>
        <taxon>Actinomycetota</taxon>
        <taxon>Actinomycetes</taxon>
        <taxon>Mycobacteriales</taxon>
        <taxon>Mycobacteriaceae</taxon>
        <taxon>Mycolicibacterium</taxon>
    </lineage>
</organism>
<dbReference type="Gene3D" id="1.20.1250.20">
    <property type="entry name" value="MFS general substrate transporter like domains"/>
    <property type="match status" value="1"/>
</dbReference>
<evidence type="ECO:0000313" key="4">
    <source>
        <dbReference type="Proteomes" id="UP000466187"/>
    </source>
</evidence>
<evidence type="ECO:0000256" key="1">
    <source>
        <dbReference type="SAM" id="MobiDB-lite"/>
    </source>
</evidence>
<gene>
    <name evidence="3" type="ORF">MGAD_39430</name>
</gene>
<sequence length="264" mass="28577">MRRWVAVLWHASFSCVAAALFFAFVLPRWWELMGTTSHTLGTVMRIVTGVLIGLAALPVVFTLLRTRRPELRTPLLALRLRTASIVLHILAGVLVLGAAISEIWLSLDDAGQWLFGIYGAAAAIALLGIFSFYLADVAELPPPPPKPLKPKTPRPRRSRKKDAEDTESADETTADDTTADETSEAETSEEDSDDKPAEVTAEAEAPESTATEPEPPADEADKADENAPDTGKANGKSPANGTSEKAEPTRRRRRRLRGGVAVED</sequence>
<keyword evidence="2" id="KW-1133">Transmembrane helix</keyword>
<dbReference type="InterPro" id="IPR036259">
    <property type="entry name" value="MFS_trans_sf"/>
</dbReference>
<keyword evidence="2" id="KW-0472">Membrane</keyword>
<keyword evidence="2" id="KW-0812">Transmembrane</keyword>
<dbReference type="InterPro" id="IPR058689">
    <property type="entry name" value="LUCA"/>
</dbReference>
<dbReference type="EMBL" id="AP022608">
    <property type="protein sequence ID" value="BBZ19608.1"/>
    <property type="molecule type" value="Genomic_DNA"/>
</dbReference>